<sequence>MDPLTHALLGATAAQAALGHRLGRQAWLPGALGGLLPDADILIRSTADPLLAIEYHRHFTHAFAFIPVGGVVAASPWLVQRRYRADWRPLLAAATIGCATHGLLDACTNYGTHLLWPFSTLRVAWHWLTTIGPLLTLALLAGLLLAVRRQSRLPAVLSLSFALVYVGVAAWQRERALDLQELIAAARGHPVVRAEMFPSVGNPVVWRSVYQSGTTLYSDRLRVVDSAGSLWKPGSTLELLFAADLPPAAAADARVQRDFARFSYFSSGWTALSDSDASVIGDARYSLSRDSFEPIWGIRFHPGSATPTEWVDQTARNRVPVGELWREIRGTADGYRGLPTAGRVDAVAVARDSGC</sequence>
<feature type="transmembrane region" description="Helical" evidence="1">
    <location>
        <begin position="124"/>
        <end position="146"/>
    </location>
</feature>
<dbReference type="PATRIC" id="fig|1454001.3.peg.805"/>
<dbReference type="AlphaFoldDB" id="A0A011NWN3"/>
<dbReference type="Proteomes" id="UP000020218">
    <property type="component" value="Unassembled WGS sequence"/>
</dbReference>
<reference evidence="2" key="1">
    <citation type="submission" date="2014-02" db="EMBL/GenBank/DDBJ databases">
        <title>Expanding our view of genomic diversity in Candidatus Accumulibacter clades.</title>
        <authorList>
            <person name="Skennerton C.T."/>
            <person name="Barr J.J."/>
            <person name="Slater F.R."/>
            <person name="Bond P.L."/>
            <person name="Tyson G.W."/>
        </authorList>
    </citation>
    <scope>NUCLEOTIDE SEQUENCE [LARGE SCALE GENOMIC DNA]</scope>
</reference>
<comment type="caution">
    <text evidence="2">The sequence shown here is derived from an EMBL/GenBank/DDBJ whole genome shotgun (WGS) entry which is preliminary data.</text>
</comment>
<keyword evidence="1" id="KW-1133">Transmembrane helix</keyword>
<dbReference type="InterPro" id="IPR007404">
    <property type="entry name" value="YdjM-like"/>
</dbReference>
<proteinExistence type="predicted"/>
<keyword evidence="3" id="KW-1185">Reference proteome</keyword>
<evidence type="ECO:0000256" key="1">
    <source>
        <dbReference type="SAM" id="Phobius"/>
    </source>
</evidence>
<keyword evidence="1" id="KW-0812">Transmembrane</keyword>
<evidence type="ECO:0000313" key="3">
    <source>
        <dbReference type="Proteomes" id="UP000020218"/>
    </source>
</evidence>
<gene>
    <name evidence="2" type="ORF">AW08_00858</name>
</gene>
<feature type="transmembrane region" description="Helical" evidence="1">
    <location>
        <begin position="59"/>
        <end position="79"/>
    </location>
</feature>
<name>A0A011NWN3_9PROT</name>
<feature type="transmembrane region" description="Helical" evidence="1">
    <location>
        <begin position="91"/>
        <end position="112"/>
    </location>
</feature>
<dbReference type="EMBL" id="JFAX01000003">
    <property type="protein sequence ID" value="EXI69032.1"/>
    <property type="molecule type" value="Genomic_DNA"/>
</dbReference>
<accession>A0A011NWN3</accession>
<feature type="transmembrane region" description="Helical" evidence="1">
    <location>
        <begin position="153"/>
        <end position="171"/>
    </location>
</feature>
<organism evidence="2 3">
    <name type="scientific">Candidatus Accumulibacter adjunctus</name>
    <dbReference type="NCBI Taxonomy" id="1454001"/>
    <lineage>
        <taxon>Bacteria</taxon>
        <taxon>Pseudomonadati</taxon>
        <taxon>Pseudomonadota</taxon>
        <taxon>Betaproteobacteria</taxon>
        <taxon>Candidatus Accumulibacter</taxon>
    </lineage>
</organism>
<dbReference type="InterPro" id="IPR053170">
    <property type="entry name" value="Transcription_regulator"/>
</dbReference>
<evidence type="ECO:0008006" key="4">
    <source>
        <dbReference type="Google" id="ProtNLM"/>
    </source>
</evidence>
<dbReference type="Pfam" id="PF04307">
    <property type="entry name" value="YdjM"/>
    <property type="match status" value="1"/>
</dbReference>
<dbReference type="PANTHER" id="PTHR40031">
    <property type="entry name" value="HYPOTHETICAL MEMBRANE SPANNING PROTEIN"/>
    <property type="match status" value="1"/>
</dbReference>
<keyword evidence="1" id="KW-0472">Membrane</keyword>
<evidence type="ECO:0000313" key="2">
    <source>
        <dbReference type="EMBL" id="EXI69032.1"/>
    </source>
</evidence>
<protein>
    <recommendedName>
        <fullName evidence="4">Metal-dependent hydrolase</fullName>
    </recommendedName>
</protein>
<dbReference type="PANTHER" id="PTHR40031:SF1">
    <property type="entry name" value="MEMBRANE-BOUND METAL-DEPENDENT HYDROLASE"/>
    <property type="match status" value="1"/>
</dbReference>